<dbReference type="RefSeq" id="WP_116035218.1">
    <property type="nucleotide sequence ID" value="NZ_JBHLVV010000107.1"/>
</dbReference>
<gene>
    <name evidence="1" type="ORF">DRF58_10325</name>
</gene>
<proteinExistence type="predicted"/>
<dbReference type="PROSITE" id="PS51257">
    <property type="entry name" value="PROKAR_LIPOPROTEIN"/>
    <property type="match status" value="1"/>
</dbReference>
<evidence type="ECO:0000313" key="2">
    <source>
        <dbReference type="Proteomes" id="UP000256326"/>
    </source>
</evidence>
<sequence length="220" mass="24337">MKNKLSFFGIISLAIISCTGNNEIVNQVENPTILNKKAPNEKEITIIKKESQAMFEKLNDSIFKNVKMKTVNTSFPSSGGSSSIVTQKAPDAIAVFGPYNIEVGISGPVATNQSIIFNDGNNYPPIGVYYADVYRYYLKVELPANAVGIVDAVYPVGYSNYSNQTSGFTYGMAVENGKNYLVANTYTLHLKYNAAGQYLGNLFRPMNPSAIRFTYRYFTF</sequence>
<accession>A0A3D9CWT5</accession>
<comment type="caution">
    <text evidence="1">The sequence shown here is derived from an EMBL/GenBank/DDBJ whole genome shotgun (WGS) entry which is preliminary data.</text>
</comment>
<keyword evidence="2" id="KW-1185">Reference proteome</keyword>
<dbReference type="EMBL" id="QNUG01000019">
    <property type="protein sequence ID" value="REC70202.1"/>
    <property type="molecule type" value="Genomic_DNA"/>
</dbReference>
<protein>
    <submittedName>
        <fullName evidence="1">Uncharacterized protein</fullName>
    </submittedName>
</protein>
<reference evidence="1 2" key="1">
    <citation type="journal article" date="2006" name="Int. J. Syst. Evol. Microbiol.">
        <title>Chryseobacterium hispanicum sp. nov., isolated from the drinking water distribution system of Sevilla, Spain.</title>
        <authorList>
            <person name="Gallego V."/>
            <person name="Garcia M.T."/>
            <person name="Ventosa A."/>
        </authorList>
    </citation>
    <scope>NUCLEOTIDE SEQUENCE [LARGE SCALE GENOMIC DNA]</scope>
    <source>
        <strain evidence="1 2">KCTC 22104</strain>
    </source>
</reference>
<name>A0A3D9CWT5_9FLAO</name>
<dbReference type="OrthoDB" id="1275671at2"/>
<dbReference type="Proteomes" id="UP000256326">
    <property type="component" value="Unassembled WGS sequence"/>
</dbReference>
<dbReference type="AlphaFoldDB" id="A0A3D9CWT5"/>
<evidence type="ECO:0000313" key="1">
    <source>
        <dbReference type="EMBL" id="REC70202.1"/>
    </source>
</evidence>
<organism evidence="1 2">
    <name type="scientific">Epilithonimonas hispanica</name>
    <dbReference type="NCBI Taxonomy" id="358687"/>
    <lineage>
        <taxon>Bacteria</taxon>
        <taxon>Pseudomonadati</taxon>
        <taxon>Bacteroidota</taxon>
        <taxon>Flavobacteriia</taxon>
        <taxon>Flavobacteriales</taxon>
        <taxon>Weeksellaceae</taxon>
        <taxon>Chryseobacterium group</taxon>
        <taxon>Epilithonimonas</taxon>
    </lineage>
</organism>